<dbReference type="UniPathway" id="UPA00115">
    <property type="reaction ID" value="UER00408"/>
</dbReference>
<dbReference type="NCBIfam" id="NF009492">
    <property type="entry name" value="PRK12853.1-3"/>
    <property type="match status" value="1"/>
</dbReference>
<comment type="similarity">
    <text evidence="2 7">Belongs to the glucose-6-phosphate dehydrogenase family.</text>
</comment>
<dbReference type="Pfam" id="PF02781">
    <property type="entry name" value="G6PD_C"/>
    <property type="match status" value="1"/>
</dbReference>
<dbReference type="RefSeq" id="WP_170203035.1">
    <property type="nucleotide sequence ID" value="NZ_CP051685.1"/>
</dbReference>
<dbReference type="HAMAP" id="MF_00966">
    <property type="entry name" value="G6PD"/>
    <property type="match status" value="1"/>
</dbReference>
<evidence type="ECO:0000256" key="1">
    <source>
        <dbReference type="ARBA" id="ARBA00004937"/>
    </source>
</evidence>
<feature type="active site" description="Proton acceptor" evidence="7">
    <location>
        <position position="235"/>
    </location>
</feature>
<keyword evidence="6 7" id="KW-0119">Carbohydrate metabolism</keyword>
<dbReference type="EMBL" id="CP051685">
    <property type="protein sequence ID" value="QJE01006.1"/>
    <property type="molecule type" value="Genomic_DNA"/>
</dbReference>
<keyword evidence="11" id="KW-1185">Reference proteome</keyword>
<dbReference type="EC" id="1.1.1.49" evidence="7"/>
<proteinExistence type="inferred from homology"/>
<comment type="caution">
    <text evidence="7">Lacks conserved residue(s) required for the propagation of feature annotation.</text>
</comment>
<dbReference type="SUPFAM" id="SSF51735">
    <property type="entry name" value="NAD(P)-binding Rossmann-fold domains"/>
    <property type="match status" value="1"/>
</dbReference>
<protein>
    <recommendedName>
        <fullName evidence="7">Glucose-6-phosphate 1-dehydrogenase</fullName>
        <shortName evidence="7">G6PD</shortName>
        <ecNumber evidence="7">1.1.1.49</ecNumber>
    </recommendedName>
</protein>
<dbReference type="InterPro" id="IPR019796">
    <property type="entry name" value="G6P_DH_AS"/>
</dbReference>
<gene>
    <name evidence="7 10" type="primary">zwf</name>
    <name evidence="10" type="ORF">HH212_13990</name>
</gene>
<dbReference type="SUPFAM" id="SSF55347">
    <property type="entry name" value="Glyceraldehyde-3-phosphate dehydrogenase-like, C-terminal domain"/>
    <property type="match status" value="1"/>
</dbReference>
<dbReference type="Proteomes" id="UP000502415">
    <property type="component" value="Chromosome"/>
</dbReference>
<feature type="domain" description="Glucose-6-phosphate dehydrogenase C-terminal" evidence="9">
    <location>
        <begin position="184"/>
        <end position="481"/>
    </location>
</feature>
<keyword evidence="3 7" id="KW-0313">Glucose metabolism</keyword>
<dbReference type="PROSITE" id="PS00069">
    <property type="entry name" value="G6P_DEHYDROGENASE"/>
    <property type="match status" value="1"/>
</dbReference>
<dbReference type="Gene3D" id="3.30.360.10">
    <property type="entry name" value="Dihydrodipicolinate Reductase, domain 2"/>
    <property type="match status" value="1"/>
</dbReference>
<evidence type="ECO:0000256" key="6">
    <source>
        <dbReference type="ARBA" id="ARBA00023277"/>
    </source>
</evidence>
<dbReference type="PRINTS" id="PR00079">
    <property type="entry name" value="G6PDHDRGNASE"/>
</dbReference>
<evidence type="ECO:0000259" key="8">
    <source>
        <dbReference type="Pfam" id="PF00479"/>
    </source>
</evidence>
<feature type="binding site" evidence="7">
    <location>
        <position position="335"/>
    </location>
    <ligand>
        <name>substrate</name>
    </ligand>
</feature>
<feature type="binding site" evidence="7">
    <location>
        <position position="46"/>
    </location>
    <ligand>
        <name>NADP(+)</name>
        <dbReference type="ChEBI" id="CHEBI:58349"/>
    </ligand>
</feature>
<organism evidence="10 11">
    <name type="scientific">Massilia forsythiae</name>
    <dbReference type="NCBI Taxonomy" id="2728020"/>
    <lineage>
        <taxon>Bacteria</taxon>
        <taxon>Pseudomonadati</taxon>
        <taxon>Pseudomonadota</taxon>
        <taxon>Betaproteobacteria</taxon>
        <taxon>Burkholderiales</taxon>
        <taxon>Oxalobacteraceae</taxon>
        <taxon>Telluria group</taxon>
        <taxon>Massilia</taxon>
    </lineage>
</organism>
<evidence type="ECO:0000256" key="2">
    <source>
        <dbReference type="ARBA" id="ARBA00009975"/>
    </source>
</evidence>
<evidence type="ECO:0000313" key="10">
    <source>
        <dbReference type="EMBL" id="QJE01006.1"/>
    </source>
</evidence>
<dbReference type="GO" id="GO:0004345">
    <property type="term" value="F:glucose-6-phosphate dehydrogenase activity"/>
    <property type="evidence" value="ECO:0007669"/>
    <property type="project" value="UniProtKB-UniRule"/>
</dbReference>
<keyword evidence="5 7" id="KW-0560">Oxidoreductase</keyword>
<dbReference type="PIRSF" id="PIRSF000110">
    <property type="entry name" value="G6PD"/>
    <property type="match status" value="1"/>
</dbReference>
<dbReference type="GO" id="GO:0005829">
    <property type="term" value="C:cytosol"/>
    <property type="evidence" value="ECO:0007669"/>
    <property type="project" value="TreeGrafter"/>
</dbReference>
<comment type="catalytic activity">
    <reaction evidence="7">
        <text>D-glucose 6-phosphate + NADP(+) = 6-phospho-D-glucono-1,5-lactone + NADPH + H(+)</text>
        <dbReference type="Rhea" id="RHEA:15841"/>
        <dbReference type="ChEBI" id="CHEBI:15378"/>
        <dbReference type="ChEBI" id="CHEBI:57783"/>
        <dbReference type="ChEBI" id="CHEBI:57955"/>
        <dbReference type="ChEBI" id="CHEBI:58349"/>
        <dbReference type="ChEBI" id="CHEBI:61548"/>
        <dbReference type="EC" id="1.1.1.49"/>
    </reaction>
</comment>
<dbReference type="KEGG" id="mfy:HH212_13990"/>
<dbReference type="InterPro" id="IPR022675">
    <property type="entry name" value="G6P_DH_C"/>
</dbReference>
<dbReference type="GO" id="GO:0009051">
    <property type="term" value="P:pentose-phosphate shunt, oxidative branch"/>
    <property type="evidence" value="ECO:0007669"/>
    <property type="project" value="TreeGrafter"/>
</dbReference>
<reference evidence="10 11" key="1">
    <citation type="submission" date="2020-04" db="EMBL/GenBank/DDBJ databases">
        <title>Genome sequencing of novel species.</title>
        <authorList>
            <person name="Heo J."/>
            <person name="Kim S.-J."/>
            <person name="Kim J.-S."/>
            <person name="Hong S.-B."/>
            <person name="Kwon S.-W."/>
        </authorList>
    </citation>
    <scope>NUCLEOTIDE SEQUENCE [LARGE SCALE GENOMIC DNA]</scope>
    <source>
        <strain evidence="10 11">GN2-R2</strain>
    </source>
</reference>
<dbReference type="PANTHER" id="PTHR23429">
    <property type="entry name" value="GLUCOSE-6-PHOSPHATE 1-DEHYDROGENASE G6PD"/>
    <property type="match status" value="1"/>
</dbReference>
<evidence type="ECO:0000256" key="7">
    <source>
        <dbReference type="HAMAP-Rule" id="MF_00966"/>
    </source>
</evidence>
<accession>A0A7Z2VX03</accession>
<sequence>MALSDFDLVFFGGSGDLAMRKLLPAMYARDVCNDLPLEARIICVGRDHMSQDAFIAMVESNAKPHVKESVDDQAWRTFLQRITYVALDASDKKGFGPLVEALRDESLTRVYYLATPPSLFARICDNLAANKLVTPNSRVVLEKPLGRDLESAKQINADVGKVFAESQIYRIDHYLGKETVQNLLALRFGNILFEPLWRREWISDVQITIAEKIGVGNRLGYYDNSGALRDMLQNHLLQLLCIVAMEPPASIAPDAVRDAKLQVLRSLKRFTPTTLAQNIVRGQYRSGYVDGQPVPGYRDEPDAPKQSKTETFVAMKAEVDTWRWAGVPFYLRTGKRMADRLAEIVVRFKTIPHSIFNQPTSSFQPNSLVIRLQPDEGLSMNLMAKTPGDSMRLKQAELELDFREQFKAPRMEAYERLLLDVLRGQLTLFMRGDELEAAWEWVEPILEHWEQDDSSPVPYTSGTWGPAASSALIGRDGLQWREEALPED</sequence>
<evidence type="ECO:0000259" key="9">
    <source>
        <dbReference type="Pfam" id="PF02781"/>
    </source>
</evidence>
<dbReference type="Pfam" id="PF00479">
    <property type="entry name" value="G6PD_N"/>
    <property type="match status" value="1"/>
</dbReference>
<dbReference type="InterPro" id="IPR022674">
    <property type="entry name" value="G6P_DH_NAD-bd"/>
</dbReference>
<dbReference type="Gene3D" id="3.40.50.720">
    <property type="entry name" value="NAD(P)-binding Rossmann-like Domain"/>
    <property type="match status" value="1"/>
</dbReference>
<comment type="function">
    <text evidence="7">Catalyzes the oxidation of glucose 6-phosphate to 6-phosphogluconolactone.</text>
</comment>
<dbReference type="InterPro" id="IPR036291">
    <property type="entry name" value="NAD(P)-bd_dom_sf"/>
</dbReference>
<dbReference type="InterPro" id="IPR001282">
    <property type="entry name" value="G6P_DH"/>
</dbReference>
<dbReference type="NCBIfam" id="TIGR00871">
    <property type="entry name" value="zwf"/>
    <property type="match status" value="1"/>
</dbReference>
<evidence type="ECO:0000256" key="4">
    <source>
        <dbReference type="ARBA" id="ARBA00022857"/>
    </source>
</evidence>
<feature type="binding site" evidence="7">
    <location>
        <position position="230"/>
    </location>
    <ligand>
        <name>substrate</name>
    </ligand>
</feature>
<evidence type="ECO:0000256" key="3">
    <source>
        <dbReference type="ARBA" id="ARBA00022526"/>
    </source>
</evidence>
<feature type="binding site" evidence="7">
    <location>
        <position position="211"/>
    </location>
    <ligand>
        <name>substrate</name>
    </ligand>
</feature>
<dbReference type="PANTHER" id="PTHR23429:SF0">
    <property type="entry name" value="GLUCOSE-6-PHOSPHATE 1-DEHYDROGENASE"/>
    <property type="match status" value="1"/>
</dbReference>
<name>A0A7Z2VX03_9BURK</name>
<dbReference type="AlphaFoldDB" id="A0A7Z2VX03"/>
<evidence type="ECO:0000313" key="11">
    <source>
        <dbReference type="Proteomes" id="UP000502415"/>
    </source>
</evidence>
<keyword evidence="4 7" id="KW-0521">NADP</keyword>
<feature type="binding site" evidence="7">
    <location>
        <position position="173"/>
    </location>
    <ligand>
        <name>substrate</name>
    </ligand>
</feature>
<evidence type="ECO:0000256" key="5">
    <source>
        <dbReference type="ARBA" id="ARBA00023002"/>
    </source>
</evidence>
<dbReference type="GO" id="GO:0006006">
    <property type="term" value="P:glucose metabolic process"/>
    <property type="evidence" value="ECO:0007669"/>
    <property type="project" value="UniProtKB-KW"/>
</dbReference>
<comment type="pathway">
    <text evidence="1 7">Carbohydrate degradation; pentose phosphate pathway; D-ribulose 5-phosphate from D-glucose 6-phosphate (oxidative stage): step 1/3.</text>
</comment>
<dbReference type="GO" id="GO:0050661">
    <property type="term" value="F:NADP binding"/>
    <property type="evidence" value="ECO:0007669"/>
    <property type="project" value="UniProtKB-UniRule"/>
</dbReference>
<feature type="binding site" evidence="7">
    <location>
        <position position="143"/>
    </location>
    <ligand>
        <name>NADP(+)</name>
        <dbReference type="ChEBI" id="CHEBI:58349"/>
    </ligand>
</feature>
<feature type="binding site" evidence="7">
    <location>
        <position position="177"/>
    </location>
    <ligand>
        <name>substrate</name>
    </ligand>
</feature>
<feature type="domain" description="Glucose-6-phosphate dehydrogenase NAD-binding" evidence="8">
    <location>
        <begin position="9"/>
        <end position="182"/>
    </location>
</feature>